<proteinExistence type="predicted"/>
<dbReference type="AlphaFoldDB" id="A0AAN7Y681"/>
<reference evidence="2 3" key="1">
    <citation type="journal article" date="2023" name="Genes (Basel)">
        <title>Chromosome-Level Genome Assembly and Circadian Gene Repertoire of the Patagonia Blennie Eleginops maclovinus-The Closest Ancestral Proxy of Antarctic Cryonotothenioids.</title>
        <authorList>
            <person name="Cheng C.C."/>
            <person name="Rivera-Colon A.G."/>
            <person name="Minhas B.F."/>
            <person name="Wilson L."/>
            <person name="Rayamajhi N."/>
            <person name="Vargas-Chacoff L."/>
            <person name="Catchen J.M."/>
        </authorList>
    </citation>
    <scope>NUCLEOTIDE SEQUENCE [LARGE SCALE GENOMIC DNA]</scope>
    <source>
        <strain evidence="2">JMC-PN-2008</strain>
    </source>
</reference>
<feature type="chain" id="PRO_5042905751" evidence="1">
    <location>
        <begin position="27"/>
        <end position="66"/>
    </location>
</feature>
<sequence length="66" mass="6965">MDFLAKASTSFAAAYVHLMLLPLCMSIWPPGPPVTAGWQVRGQRRGGKGAVLGIEAKGRKVPANST</sequence>
<name>A0AAN7Y681_ELEMC</name>
<accession>A0AAN7Y681</accession>
<evidence type="ECO:0000313" key="3">
    <source>
        <dbReference type="Proteomes" id="UP001346869"/>
    </source>
</evidence>
<comment type="caution">
    <text evidence="2">The sequence shown here is derived from an EMBL/GenBank/DDBJ whole genome shotgun (WGS) entry which is preliminary data.</text>
</comment>
<organism evidence="2 3">
    <name type="scientific">Eleginops maclovinus</name>
    <name type="common">Patagonian blennie</name>
    <name type="synonym">Eleginus maclovinus</name>
    <dbReference type="NCBI Taxonomy" id="56733"/>
    <lineage>
        <taxon>Eukaryota</taxon>
        <taxon>Metazoa</taxon>
        <taxon>Chordata</taxon>
        <taxon>Craniata</taxon>
        <taxon>Vertebrata</taxon>
        <taxon>Euteleostomi</taxon>
        <taxon>Actinopterygii</taxon>
        <taxon>Neopterygii</taxon>
        <taxon>Teleostei</taxon>
        <taxon>Neoteleostei</taxon>
        <taxon>Acanthomorphata</taxon>
        <taxon>Eupercaria</taxon>
        <taxon>Perciformes</taxon>
        <taxon>Notothenioidei</taxon>
        <taxon>Eleginopidae</taxon>
        <taxon>Eleginops</taxon>
    </lineage>
</organism>
<protein>
    <submittedName>
        <fullName evidence="2">Uncharacterized protein</fullName>
    </submittedName>
</protein>
<feature type="signal peptide" evidence="1">
    <location>
        <begin position="1"/>
        <end position="26"/>
    </location>
</feature>
<keyword evidence="1" id="KW-0732">Signal</keyword>
<dbReference type="EMBL" id="JAUZQC010000004">
    <property type="protein sequence ID" value="KAK5872955.1"/>
    <property type="molecule type" value="Genomic_DNA"/>
</dbReference>
<gene>
    <name evidence="2" type="ORF">PBY51_013609</name>
</gene>
<keyword evidence="3" id="KW-1185">Reference proteome</keyword>
<evidence type="ECO:0000256" key="1">
    <source>
        <dbReference type="SAM" id="SignalP"/>
    </source>
</evidence>
<dbReference type="Proteomes" id="UP001346869">
    <property type="component" value="Unassembled WGS sequence"/>
</dbReference>
<evidence type="ECO:0000313" key="2">
    <source>
        <dbReference type="EMBL" id="KAK5872955.1"/>
    </source>
</evidence>
<reference evidence="2 3" key="2">
    <citation type="journal article" date="2023" name="Mol. Biol. Evol.">
        <title>Genomics of Secondarily Temperate Adaptation in the Only Non-Antarctic Icefish.</title>
        <authorList>
            <person name="Rivera-Colon A.G."/>
            <person name="Rayamajhi N."/>
            <person name="Minhas B.F."/>
            <person name="Madrigal G."/>
            <person name="Bilyk K.T."/>
            <person name="Yoon V."/>
            <person name="Hune M."/>
            <person name="Gregory S."/>
            <person name="Cheng C.H.C."/>
            <person name="Catchen J.M."/>
        </authorList>
    </citation>
    <scope>NUCLEOTIDE SEQUENCE [LARGE SCALE GENOMIC DNA]</scope>
    <source>
        <strain evidence="2">JMC-PN-2008</strain>
    </source>
</reference>